<evidence type="ECO:0000256" key="7">
    <source>
        <dbReference type="RuleBase" id="RU003879"/>
    </source>
</evidence>
<reference evidence="10" key="1">
    <citation type="submission" date="2023-07" db="EMBL/GenBank/DDBJ databases">
        <title>Molecular identification of indigenous halophilic bacteria isolated from red sea cost, biodegradation of synthetic dyes and assessment of degraded metabolite toxicity.</title>
        <authorList>
            <person name="Chaieb K."/>
            <person name="Altayb H.N."/>
        </authorList>
    </citation>
    <scope>NUCLEOTIDE SEQUENCE [LARGE SCALE GENOMIC DNA]</scope>
    <source>
        <strain evidence="10">K20</strain>
    </source>
</reference>
<dbReference type="PANTHER" id="PTHR30558">
    <property type="entry name" value="EXBD MEMBRANE COMPONENT OF PMF-DRIVEN MACROMOLECULE IMPORT SYSTEM"/>
    <property type="match status" value="1"/>
</dbReference>
<proteinExistence type="inferred from homology"/>
<keyword evidence="3" id="KW-1003">Cell membrane</keyword>
<evidence type="ECO:0000256" key="2">
    <source>
        <dbReference type="ARBA" id="ARBA00005811"/>
    </source>
</evidence>
<organism evidence="9 10">
    <name type="scientific">Vibrio tritonius</name>
    <dbReference type="NCBI Taxonomy" id="1435069"/>
    <lineage>
        <taxon>Bacteria</taxon>
        <taxon>Pseudomonadati</taxon>
        <taxon>Pseudomonadota</taxon>
        <taxon>Gammaproteobacteria</taxon>
        <taxon>Vibrionales</taxon>
        <taxon>Vibrionaceae</taxon>
        <taxon>Vibrio</taxon>
    </lineage>
</organism>
<dbReference type="Proteomes" id="UP001199044">
    <property type="component" value="Unassembled WGS sequence"/>
</dbReference>
<evidence type="ECO:0000256" key="8">
    <source>
        <dbReference type="SAM" id="Phobius"/>
    </source>
</evidence>
<dbReference type="EMBL" id="JAIWIU010000174">
    <property type="protein sequence ID" value="MCA2018494.1"/>
    <property type="molecule type" value="Genomic_DNA"/>
</dbReference>
<dbReference type="Pfam" id="PF02472">
    <property type="entry name" value="ExbD"/>
    <property type="match status" value="1"/>
</dbReference>
<dbReference type="RefSeq" id="WP_068713114.1">
    <property type="nucleotide sequence ID" value="NZ_AP014635.1"/>
</dbReference>
<evidence type="ECO:0000256" key="1">
    <source>
        <dbReference type="ARBA" id="ARBA00004162"/>
    </source>
</evidence>
<evidence type="ECO:0000256" key="5">
    <source>
        <dbReference type="ARBA" id="ARBA00022989"/>
    </source>
</evidence>
<keyword evidence="6 8" id="KW-0472">Membrane</keyword>
<dbReference type="PANTHER" id="PTHR30558:SF15">
    <property type="entry name" value="BIOPOLYMER TRANSPORT PROTEIN EXBD1"/>
    <property type="match status" value="1"/>
</dbReference>
<feature type="transmembrane region" description="Helical" evidence="8">
    <location>
        <begin position="17"/>
        <end position="35"/>
    </location>
</feature>
<name>A0ABS7YS26_9VIBR</name>
<evidence type="ECO:0000256" key="6">
    <source>
        <dbReference type="ARBA" id="ARBA00023136"/>
    </source>
</evidence>
<evidence type="ECO:0000313" key="10">
    <source>
        <dbReference type="Proteomes" id="UP001199044"/>
    </source>
</evidence>
<keyword evidence="7" id="KW-0813">Transport</keyword>
<keyword evidence="7" id="KW-0653">Protein transport</keyword>
<keyword evidence="5 8" id="KW-1133">Transmembrane helix</keyword>
<comment type="subcellular location">
    <subcellularLocation>
        <location evidence="1">Cell membrane</location>
        <topology evidence="1">Single-pass membrane protein</topology>
    </subcellularLocation>
    <subcellularLocation>
        <location evidence="7">Cell membrane</location>
        <topology evidence="7">Single-pass type II membrane protein</topology>
    </subcellularLocation>
</comment>
<keyword evidence="4 7" id="KW-0812">Transmembrane</keyword>
<comment type="caution">
    <text evidence="9">The sequence shown here is derived from an EMBL/GenBank/DDBJ whole genome shotgun (WGS) entry which is preliminary data.</text>
</comment>
<sequence length="139" mass="15576">MINNSALEEEQGASEPLTAMIDVIFTLIAFMMLMINTPLSTMEVTLPTTEANSQTVTVKKESLTLSIINQDDNWYVDDQPMNSETLVTTLKQRKLAHPDLQVIVNSDKQVPMERMVQLFTLLQSVPLDVTQLALKETGH</sequence>
<dbReference type="InterPro" id="IPR003400">
    <property type="entry name" value="ExbD"/>
</dbReference>
<keyword evidence="10" id="KW-1185">Reference proteome</keyword>
<evidence type="ECO:0000256" key="4">
    <source>
        <dbReference type="ARBA" id="ARBA00022692"/>
    </source>
</evidence>
<evidence type="ECO:0000313" key="9">
    <source>
        <dbReference type="EMBL" id="MCA2018494.1"/>
    </source>
</evidence>
<protein>
    <submittedName>
        <fullName evidence="9">Biopolymer transporter ExbD</fullName>
    </submittedName>
</protein>
<evidence type="ECO:0000256" key="3">
    <source>
        <dbReference type="ARBA" id="ARBA00022475"/>
    </source>
</evidence>
<accession>A0ABS7YS26</accession>
<comment type="similarity">
    <text evidence="2 7">Belongs to the ExbD/TolR family.</text>
</comment>
<gene>
    <name evidence="9" type="ORF">LDJ79_20425</name>
</gene>
<dbReference type="Gene3D" id="3.30.420.270">
    <property type="match status" value="1"/>
</dbReference>